<dbReference type="InterPro" id="IPR003609">
    <property type="entry name" value="Pan_app"/>
</dbReference>
<feature type="domain" description="Apple" evidence="1">
    <location>
        <begin position="207"/>
        <end position="241"/>
    </location>
</feature>
<protein>
    <recommendedName>
        <fullName evidence="1">Apple domain-containing protein</fullName>
    </recommendedName>
</protein>
<evidence type="ECO:0000313" key="3">
    <source>
        <dbReference type="Proteomes" id="UP000186817"/>
    </source>
</evidence>
<evidence type="ECO:0000259" key="1">
    <source>
        <dbReference type="Pfam" id="PF14295"/>
    </source>
</evidence>
<dbReference type="OrthoDB" id="406382at2759"/>
<dbReference type="Proteomes" id="UP000186817">
    <property type="component" value="Unassembled WGS sequence"/>
</dbReference>
<evidence type="ECO:0000313" key="2">
    <source>
        <dbReference type="EMBL" id="OLP81367.1"/>
    </source>
</evidence>
<keyword evidence="3" id="KW-1185">Reference proteome</keyword>
<sequence>MQEKMQDECYGERTLVADEGPGVGDRIGADSIESCEAECSEIKGCESFAVCTHGSHPPNCHYKSKKVTLDEAATSHAGKLKDCKTLYKTKCKDAPHPQRFSKLGTGYCPTGYYAGWVAADGNLGSCKAKCQEEEKCRFFALYEGKTCSRYDSRAGDCNERVEEGGEYSPEQHTTFAKTEKVDPRYRKLGKGYCKSGYYAGWKAEDAISLAVCAAKCGTESQCHYFAFVEGKTCSRYTGDAKDCSDRQVGDDRADEHITYAKTQETQALYHFTKLGIGYCSLGYYAGWIPAESTLQGCKAKCEAESGCRFFALYEGKTCSRYDSRAGDCSQRVTQGGQFFPESHVLYAKSEQADPRFRKLGSGYCLSGYYDGWKKEDAASLPICAAKCGAESQCHYFALVEGKTCSRYTIDAKDCSNRHPADDHTTYAKIAEVLGE</sequence>
<dbReference type="Pfam" id="PF14295">
    <property type="entry name" value="PAN_4"/>
    <property type="match status" value="4"/>
</dbReference>
<feature type="domain" description="Apple" evidence="1">
    <location>
        <begin position="29"/>
        <end position="61"/>
    </location>
</feature>
<reference evidence="2 3" key="1">
    <citation type="submission" date="2016-02" db="EMBL/GenBank/DDBJ databases">
        <title>Genome analysis of coral dinoflagellate symbionts highlights evolutionary adaptations to a symbiotic lifestyle.</title>
        <authorList>
            <person name="Aranda M."/>
            <person name="Li Y."/>
            <person name="Liew Y.J."/>
            <person name="Baumgarten S."/>
            <person name="Simakov O."/>
            <person name="Wilson M."/>
            <person name="Piel J."/>
            <person name="Ashoor H."/>
            <person name="Bougouffa S."/>
            <person name="Bajic V.B."/>
            <person name="Ryu T."/>
            <person name="Ravasi T."/>
            <person name="Bayer T."/>
            <person name="Micklem G."/>
            <person name="Kim H."/>
            <person name="Bhak J."/>
            <person name="Lajeunesse T.C."/>
            <person name="Voolstra C.R."/>
        </authorList>
    </citation>
    <scope>NUCLEOTIDE SEQUENCE [LARGE SCALE GENOMIC DNA]</scope>
    <source>
        <strain evidence="2 3">CCMP2467</strain>
    </source>
</reference>
<proteinExistence type="predicted"/>
<accession>A0A1Q9CEV2</accession>
<feature type="domain" description="Apple" evidence="1">
    <location>
        <begin position="292"/>
        <end position="318"/>
    </location>
</feature>
<gene>
    <name evidence="2" type="ORF">AK812_SmicGene38110</name>
</gene>
<organism evidence="2 3">
    <name type="scientific">Symbiodinium microadriaticum</name>
    <name type="common">Dinoflagellate</name>
    <name type="synonym">Zooxanthella microadriatica</name>
    <dbReference type="NCBI Taxonomy" id="2951"/>
    <lineage>
        <taxon>Eukaryota</taxon>
        <taxon>Sar</taxon>
        <taxon>Alveolata</taxon>
        <taxon>Dinophyceae</taxon>
        <taxon>Suessiales</taxon>
        <taxon>Symbiodiniaceae</taxon>
        <taxon>Symbiodinium</taxon>
    </lineage>
</organism>
<comment type="caution">
    <text evidence="2">The sequence shown here is derived from an EMBL/GenBank/DDBJ whole genome shotgun (WGS) entry which is preliminary data.</text>
</comment>
<dbReference type="AlphaFoldDB" id="A0A1Q9CEV2"/>
<feature type="domain" description="Apple" evidence="1">
    <location>
        <begin position="120"/>
        <end position="147"/>
    </location>
</feature>
<name>A0A1Q9CEV2_SYMMI</name>
<dbReference type="EMBL" id="LSRX01001286">
    <property type="protein sequence ID" value="OLP81367.1"/>
    <property type="molecule type" value="Genomic_DNA"/>
</dbReference>